<evidence type="ECO:0000313" key="1">
    <source>
        <dbReference type="EMBL" id="NMK38105.1"/>
    </source>
</evidence>
<dbReference type="AlphaFoldDB" id="A0A848ERQ8"/>
<organism evidence="1 2">
    <name type="scientific">Megasphaera elsdenii</name>
    <dbReference type="NCBI Taxonomy" id="907"/>
    <lineage>
        <taxon>Bacteria</taxon>
        <taxon>Bacillati</taxon>
        <taxon>Bacillota</taxon>
        <taxon>Negativicutes</taxon>
        <taxon>Veillonellales</taxon>
        <taxon>Veillonellaceae</taxon>
        <taxon>Megasphaera</taxon>
    </lineage>
</organism>
<gene>
    <name evidence="1" type="ORF">HG933_01640</name>
</gene>
<dbReference type="Proteomes" id="UP000536773">
    <property type="component" value="Unassembled WGS sequence"/>
</dbReference>
<sequence length="91" mass="9669">MNAIGPFLMQENKRKNLSVTPAQAAENSGGILAIDRFSLGGKGYAGISGTRIFCSSPRHSRRQHILCLKNTGFAVGVLLSLASQTVLVILV</sequence>
<dbReference type="RefSeq" id="WP_147349053.1">
    <property type="nucleotide sequence ID" value="NZ_JABBJH010000001.1"/>
</dbReference>
<dbReference type="EMBL" id="JABBJH010000001">
    <property type="protein sequence ID" value="NMK38105.1"/>
    <property type="molecule type" value="Genomic_DNA"/>
</dbReference>
<comment type="caution">
    <text evidence="1">The sequence shown here is derived from an EMBL/GenBank/DDBJ whole genome shotgun (WGS) entry which is preliminary data.</text>
</comment>
<protein>
    <submittedName>
        <fullName evidence="1">Uncharacterized protein</fullName>
    </submittedName>
</protein>
<proteinExistence type="predicted"/>
<accession>A0A848ERQ8</accession>
<evidence type="ECO:0000313" key="2">
    <source>
        <dbReference type="Proteomes" id="UP000536773"/>
    </source>
</evidence>
<reference evidence="1 2" key="1">
    <citation type="submission" date="2020-04" db="EMBL/GenBank/DDBJ databases">
        <authorList>
            <person name="Hitch T.C.A."/>
            <person name="Wylensek D."/>
            <person name="Clavel T."/>
        </authorList>
    </citation>
    <scope>NUCLEOTIDE SEQUENCE [LARGE SCALE GENOMIC DNA]</scope>
    <source>
        <strain evidence="1 2">WCA-386-APC-2A</strain>
    </source>
</reference>
<name>A0A848ERQ8_MEGEL</name>